<comment type="caution">
    <text evidence="1">The sequence shown here is derived from an EMBL/GenBank/DDBJ whole genome shotgun (WGS) entry which is preliminary data.</text>
</comment>
<dbReference type="EMBL" id="CM056741">
    <property type="protein sequence ID" value="KAJ8688386.1"/>
    <property type="molecule type" value="Genomic_DNA"/>
</dbReference>
<accession>A0ACC2PXX4</accession>
<organism evidence="1 2">
    <name type="scientific">Eretmocerus hayati</name>
    <dbReference type="NCBI Taxonomy" id="131215"/>
    <lineage>
        <taxon>Eukaryota</taxon>
        <taxon>Metazoa</taxon>
        <taxon>Ecdysozoa</taxon>
        <taxon>Arthropoda</taxon>
        <taxon>Hexapoda</taxon>
        <taxon>Insecta</taxon>
        <taxon>Pterygota</taxon>
        <taxon>Neoptera</taxon>
        <taxon>Endopterygota</taxon>
        <taxon>Hymenoptera</taxon>
        <taxon>Apocrita</taxon>
        <taxon>Proctotrupomorpha</taxon>
        <taxon>Chalcidoidea</taxon>
        <taxon>Aphelinidae</taxon>
        <taxon>Aphelininae</taxon>
        <taxon>Eretmocerus</taxon>
    </lineage>
</organism>
<dbReference type="Proteomes" id="UP001239111">
    <property type="component" value="Chromosome 1"/>
</dbReference>
<gene>
    <name evidence="1" type="ORF">QAD02_024181</name>
</gene>
<reference evidence="1" key="1">
    <citation type="submission" date="2023-04" db="EMBL/GenBank/DDBJ databases">
        <title>A chromosome-level genome assembly of the parasitoid wasp Eretmocerus hayati.</title>
        <authorList>
            <person name="Zhong Y."/>
            <person name="Liu S."/>
            <person name="Liu Y."/>
        </authorList>
    </citation>
    <scope>NUCLEOTIDE SEQUENCE</scope>
    <source>
        <strain evidence="1">ZJU_SS_LIU_2023</strain>
    </source>
</reference>
<sequence length="576" mass="66379">MSEKYCFHSWLAELECPQACISEHVVKTLHKGILGLLWEELPQVVRPFREVSEVKKNILLYKLKNETKDPLVQYIRKTCFLKDERKKLDAKIKSAEEQWAQQEMLCRKKAHSLEKKKIKTQALNVEKCILKTKCDQMLVQIKDCAKMKEICSHLMPPIEEEISQSTIIECLACIRNFSGGYDKKKVWNKISELLGPVKIPVLWNALLELRSRYTDSLIALDVEGNQNDLNSSDSNIDNGIAELCGQYLDNVARSLIFKERMQNYEVSTMSYLEKIDQIIEKQRVDLSDWVPLTLEVRKLEIMEKELKKEIETLEEQLPVDDIMYDDYLMQLVTDIRSMDDQILTCVQRIQNAFGLLGMSGSLITKTKEILKTESAKLHILGSSEKNQWLEIDLAAELSLFRYNIDTKALRKIILKGEIGAYKHLETCFSQSASMVDLQDISMSVSNFPMARTPLYYLVDLYKTFIANATLKKRICDEMENEHGEFLMETSDSSMPILPSLKGILELFRLTQVICKKTLDHSDEFDQILKSWSHQTVGGEILQILQDKTVFGASLTEWQTRYSMVTYVLQKTASSVS</sequence>
<protein>
    <submittedName>
        <fullName evidence="1">Uncharacterized protein</fullName>
    </submittedName>
</protein>
<evidence type="ECO:0000313" key="1">
    <source>
        <dbReference type="EMBL" id="KAJ8688386.1"/>
    </source>
</evidence>
<evidence type="ECO:0000313" key="2">
    <source>
        <dbReference type="Proteomes" id="UP001239111"/>
    </source>
</evidence>
<keyword evidence="2" id="KW-1185">Reference proteome</keyword>
<name>A0ACC2PXX4_9HYME</name>
<proteinExistence type="predicted"/>